<dbReference type="Proteomes" id="UP000001312">
    <property type="component" value="Unassembled WGS sequence"/>
</dbReference>
<keyword evidence="1" id="KW-1133">Transmembrane helix</keyword>
<dbReference type="KEGG" id="ssl:SS1G_06168"/>
<proteinExistence type="predicted"/>
<keyword evidence="3" id="KW-1185">Reference proteome</keyword>
<protein>
    <submittedName>
        <fullName evidence="2">Uncharacterized protein</fullName>
    </submittedName>
</protein>
<evidence type="ECO:0000256" key="1">
    <source>
        <dbReference type="SAM" id="Phobius"/>
    </source>
</evidence>
<dbReference type="RefSeq" id="XP_001593246.1">
    <property type="nucleotide sequence ID" value="XM_001593196.1"/>
</dbReference>
<dbReference type="OMA" id="WCTLLFN"/>
<reference evidence="3" key="1">
    <citation type="journal article" date="2011" name="PLoS Genet.">
        <title>Genomic analysis of the necrotrophic fungal pathogens Sclerotinia sclerotiorum and Botrytis cinerea.</title>
        <authorList>
            <person name="Amselem J."/>
            <person name="Cuomo C.A."/>
            <person name="van Kan J.A."/>
            <person name="Viaud M."/>
            <person name="Benito E.P."/>
            <person name="Couloux A."/>
            <person name="Coutinho P.M."/>
            <person name="de Vries R.P."/>
            <person name="Dyer P.S."/>
            <person name="Fillinger S."/>
            <person name="Fournier E."/>
            <person name="Gout L."/>
            <person name="Hahn M."/>
            <person name="Kohn L."/>
            <person name="Lapalu N."/>
            <person name="Plummer K.M."/>
            <person name="Pradier J.M."/>
            <person name="Quevillon E."/>
            <person name="Sharon A."/>
            <person name="Simon A."/>
            <person name="ten Have A."/>
            <person name="Tudzynski B."/>
            <person name="Tudzynski P."/>
            <person name="Wincker P."/>
            <person name="Andrew M."/>
            <person name="Anthouard V."/>
            <person name="Beever R.E."/>
            <person name="Beffa R."/>
            <person name="Benoit I."/>
            <person name="Bouzid O."/>
            <person name="Brault B."/>
            <person name="Chen Z."/>
            <person name="Choquer M."/>
            <person name="Collemare J."/>
            <person name="Cotton P."/>
            <person name="Danchin E.G."/>
            <person name="Da Silva C."/>
            <person name="Gautier A."/>
            <person name="Giraud C."/>
            <person name="Giraud T."/>
            <person name="Gonzalez C."/>
            <person name="Grossetete S."/>
            <person name="Guldener U."/>
            <person name="Henrissat B."/>
            <person name="Howlett B.J."/>
            <person name="Kodira C."/>
            <person name="Kretschmer M."/>
            <person name="Lappartient A."/>
            <person name="Leroch M."/>
            <person name="Levis C."/>
            <person name="Mauceli E."/>
            <person name="Neuveglise C."/>
            <person name="Oeser B."/>
            <person name="Pearson M."/>
            <person name="Poulain J."/>
            <person name="Poussereau N."/>
            <person name="Quesneville H."/>
            <person name="Rascle C."/>
            <person name="Schumacher J."/>
            <person name="Segurens B."/>
            <person name="Sexton A."/>
            <person name="Silva E."/>
            <person name="Sirven C."/>
            <person name="Soanes D.M."/>
            <person name="Talbot N.J."/>
            <person name="Templeton M."/>
            <person name="Yandava C."/>
            <person name="Yarden O."/>
            <person name="Zeng Q."/>
            <person name="Rollins J.A."/>
            <person name="Lebrun M.H."/>
            <person name="Dickman M."/>
        </authorList>
    </citation>
    <scope>NUCLEOTIDE SEQUENCE [LARGE SCALE GENOMIC DNA]</scope>
    <source>
        <strain evidence="3">ATCC 18683 / 1980 / Ss-1</strain>
    </source>
</reference>
<name>A7ELH1_SCLS1</name>
<evidence type="ECO:0000313" key="2">
    <source>
        <dbReference type="EMBL" id="EDO03687.1"/>
    </source>
</evidence>
<dbReference type="EMBL" id="CH476627">
    <property type="protein sequence ID" value="EDO03687.1"/>
    <property type="molecule type" value="Genomic_DNA"/>
</dbReference>
<organism evidence="2 3">
    <name type="scientific">Sclerotinia sclerotiorum (strain ATCC 18683 / 1980 / Ss-1)</name>
    <name type="common">White mold</name>
    <name type="synonym">Whetzelinia sclerotiorum</name>
    <dbReference type="NCBI Taxonomy" id="665079"/>
    <lineage>
        <taxon>Eukaryota</taxon>
        <taxon>Fungi</taxon>
        <taxon>Dikarya</taxon>
        <taxon>Ascomycota</taxon>
        <taxon>Pezizomycotina</taxon>
        <taxon>Leotiomycetes</taxon>
        <taxon>Helotiales</taxon>
        <taxon>Sclerotiniaceae</taxon>
        <taxon>Sclerotinia</taxon>
    </lineage>
</organism>
<evidence type="ECO:0000313" key="3">
    <source>
        <dbReference type="Proteomes" id="UP000001312"/>
    </source>
</evidence>
<dbReference type="GeneID" id="5489229"/>
<keyword evidence="1" id="KW-0472">Membrane</keyword>
<feature type="transmembrane region" description="Helical" evidence="1">
    <location>
        <begin position="227"/>
        <end position="250"/>
    </location>
</feature>
<feature type="transmembrane region" description="Helical" evidence="1">
    <location>
        <begin position="96"/>
        <end position="121"/>
    </location>
</feature>
<keyword evidence="1" id="KW-0812">Transmembrane</keyword>
<dbReference type="HOGENOM" id="CLU_924899_0_0_1"/>
<accession>A7ELH1</accession>
<dbReference type="AlphaFoldDB" id="A7ELH1"/>
<gene>
    <name evidence="2" type="ORF">SS1G_06168</name>
</gene>
<sequence length="301" mass="34090">MDTAGKAFEALQAGKKAIKQGRELHGRVQEGYGRAGEVHGKTMEIKQQAEKFGITLPKDASSLPKNRAEFQKEAKGYARGCFCGFWEIFKAETKKYITYVLSLLVFAFIAIGLVSFLIAVLSHHPHLQLFTLTTRAMTSNNTKGDLVAMDGESVDYKIYPLHYCVSGLTTKAEEQFKMTNGCHPSKQATLLATAVLQTLLAYHTIHILKHDINLSTSSLDITLKTGILYIILAHFFWCTLLFNLILFRLIDWLRNRRKTRKLRQTQDNYQAHNIKAFDESAHDGHYVAGVTWGKRDLVMYN</sequence>
<dbReference type="InParanoid" id="A7ELH1"/>